<dbReference type="PANTHER" id="PTHR12612">
    <property type="entry name" value="NUCLEAR TRANSPORT FACTOR 2"/>
    <property type="match status" value="1"/>
</dbReference>
<dbReference type="PROSITE" id="PS50177">
    <property type="entry name" value="NTF2_DOMAIN"/>
    <property type="match status" value="1"/>
</dbReference>
<evidence type="ECO:0000313" key="3">
    <source>
        <dbReference type="Proteomes" id="UP001189429"/>
    </source>
</evidence>
<name>A0ABN9XHE7_9DINO</name>
<dbReference type="EMBL" id="CAUYUJ010020532">
    <property type="protein sequence ID" value="CAK0898993.1"/>
    <property type="molecule type" value="Genomic_DNA"/>
</dbReference>
<comment type="caution">
    <text evidence="2">The sequence shown here is derived from an EMBL/GenBank/DDBJ whole genome shotgun (WGS) entry which is preliminary data.</text>
</comment>
<keyword evidence="3" id="KW-1185">Reference proteome</keyword>
<dbReference type="InterPro" id="IPR002075">
    <property type="entry name" value="NTF2_dom"/>
</dbReference>
<dbReference type="InterPro" id="IPR032710">
    <property type="entry name" value="NTF2-like_dom_sf"/>
</dbReference>
<proteinExistence type="predicted"/>
<dbReference type="Proteomes" id="UP001189429">
    <property type="component" value="Unassembled WGS sequence"/>
</dbReference>
<protein>
    <recommendedName>
        <fullName evidence="1">NTF2 domain-containing protein</fullName>
    </recommendedName>
</protein>
<evidence type="ECO:0000313" key="2">
    <source>
        <dbReference type="EMBL" id="CAK0898993.1"/>
    </source>
</evidence>
<dbReference type="CDD" id="cd00780">
    <property type="entry name" value="NTF2"/>
    <property type="match status" value="1"/>
</dbReference>
<accession>A0ABN9XHE7</accession>
<gene>
    <name evidence="2" type="ORF">PCOR1329_LOCUS76627</name>
</gene>
<dbReference type="InterPro" id="IPR045875">
    <property type="entry name" value="NTF2"/>
</dbReference>
<dbReference type="Pfam" id="PF02136">
    <property type="entry name" value="NTF2"/>
    <property type="match status" value="1"/>
</dbReference>
<sequence>MAGAQFQQVGEQFCQHYYQTFDTNRAALGPLYGDNSCLSFEGEQLQGAAAIVQKIASLPFQKVQHQVVKCDCQPSPTNNGILIFITGNLIVDDNQNPLKFAQALPTLALASSSWSSSSSFTFYSSVLRLSRSFLLPRFLRSFSLYSLPPPCLPASLPPPSSRFRLYFLLPPRSLPPPRPFSFSLFHLASWT</sequence>
<dbReference type="InterPro" id="IPR018222">
    <property type="entry name" value="Nuclear_transport_factor_2_euk"/>
</dbReference>
<organism evidence="2 3">
    <name type="scientific">Prorocentrum cordatum</name>
    <dbReference type="NCBI Taxonomy" id="2364126"/>
    <lineage>
        <taxon>Eukaryota</taxon>
        <taxon>Sar</taxon>
        <taxon>Alveolata</taxon>
        <taxon>Dinophyceae</taxon>
        <taxon>Prorocentrales</taxon>
        <taxon>Prorocentraceae</taxon>
        <taxon>Prorocentrum</taxon>
    </lineage>
</organism>
<evidence type="ECO:0000259" key="1">
    <source>
        <dbReference type="PROSITE" id="PS50177"/>
    </source>
</evidence>
<feature type="domain" description="NTF2" evidence="1">
    <location>
        <begin position="9"/>
        <end position="129"/>
    </location>
</feature>
<dbReference type="SUPFAM" id="SSF54427">
    <property type="entry name" value="NTF2-like"/>
    <property type="match status" value="1"/>
</dbReference>
<dbReference type="Gene3D" id="3.10.450.50">
    <property type="match status" value="1"/>
</dbReference>
<reference evidence="2" key="1">
    <citation type="submission" date="2023-10" db="EMBL/GenBank/DDBJ databases">
        <authorList>
            <person name="Chen Y."/>
            <person name="Shah S."/>
            <person name="Dougan E. K."/>
            <person name="Thang M."/>
            <person name="Chan C."/>
        </authorList>
    </citation>
    <scope>NUCLEOTIDE SEQUENCE [LARGE SCALE GENOMIC DNA]</scope>
</reference>